<evidence type="ECO:0000313" key="3">
    <source>
        <dbReference type="Proteomes" id="UP000054485"/>
    </source>
</evidence>
<sequence>MSSDDPFPSPVGGVPMTSDFGTSIFFSLLYFSLIPIFVSRLYNKHSRAVVSINAIITTIERVIIFSLRAWQSRNPAERISPALTTYMQVSIALPYISIAHDVVVLLRCMYVNSTKGPAGFTDPQDSPVAPSMSSSMHPLSPFHSASLHLSDDIHDDPKKRFFYRWFTDVLNLAFLAATIPGIIGNAHYRGGMDNASTAKEVMVTRYLSSSIALCLILFVAILVIRARKLPKVEPIHVTLLLVILACNASSAIFRLLFMYHRTTSLTSLAPGSGNTSLEKATFYIFHMLSDWLAVALLLVPNIRAIFKTGMWGDWRAIDPLPQEQEWARKRKEAKARRSGLIV</sequence>
<dbReference type="OrthoDB" id="2562239at2759"/>
<feature type="transmembrane region" description="Helical" evidence="1">
    <location>
        <begin position="236"/>
        <end position="260"/>
    </location>
</feature>
<gene>
    <name evidence="2" type="ORF">CY34DRAFT_78577</name>
</gene>
<dbReference type="AlphaFoldDB" id="A0A0D0A4S0"/>
<feature type="transmembrane region" description="Helical" evidence="1">
    <location>
        <begin position="203"/>
        <end position="224"/>
    </location>
</feature>
<reference evidence="3" key="2">
    <citation type="submission" date="2015-01" db="EMBL/GenBank/DDBJ databases">
        <title>Evolutionary Origins and Diversification of the Mycorrhizal Mutualists.</title>
        <authorList>
            <consortium name="DOE Joint Genome Institute"/>
            <consortium name="Mycorrhizal Genomics Consortium"/>
            <person name="Kohler A."/>
            <person name="Kuo A."/>
            <person name="Nagy L.G."/>
            <person name="Floudas D."/>
            <person name="Copeland A."/>
            <person name="Barry K.W."/>
            <person name="Cichocki N."/>
            <person name="Veneault-Fourrey C."/>
            <person name="LaButti K."/>
            <person name="Lindquist E.A."/>
            <person name="Lipzen A."/>
            <person name="Lundell T."/>
            <person name="Morin E."/>
            <person name="Murat C."/>
            <person name="Riley R."/>
            <person name="Ohm R."/>
            <person name="Sun H."/>
            <person name="Tunlid A."/>
            <person name="Henrissat B."/>
            <person name="Grigoriev I.V."/>
            <person name="Hibbett D.S."/>
            <person name="Martin F."/>
        </authorList>
    </citation>
    <scope>NUCLEOTIDE SEQUENCE [LARGE SCALE GENOMIC DNA]</scope>
    <source>
        <strain evidence="3">UH-Slu-Lm8-n1</strain>
    </source>
</reference>
<protein>
    <submittedName>
        <fullName evidence="2">Uncharacterized protein</fullName>
    </submittedName>
</protein>
<keyword evidence="3" id="KW-1185">Reference proteome</keyword>
<feature type="transmembrane region" description="Helical" evidence="1">
    <location>
        <begin position="91"/>
        <end position="110"/>
    </location>
</feature>
<evidence type="ECO:0000256" key="1">
    <source>
        <dbReference type="SAM" id="Phobius"/>
    </source>
</evidence>
<keyword evidence="1" id="KW-0472">Membrane</keyword>
<dbReference type="InParanoid" id="A0A0D0A4S0"/>
<dbReference type="HOGENOM" id="CLU_060803_0_0_1"/>
<name>A0A0D0A4S0_9AGAM</name>
<evidence type="ECO:0000313" key="2">
    <source>
        <dbReference type="EMBL" id="KIK45095.1"/>
    </source>
</evidence>
<dbReference type="EMBL" id="KN835178">
    <property type="protein sequence ID" value="KIK45095.1"/>
    <property type="molecule type" value="Genomic_DNA"/>
</dbReference>
<dbReference type="Proteomes" id="UP000054485">
    <property type="component" value="Unassembled WGS sequence"/>
</dbReference>
<feature type="transmembrane region" description="Helical" evidence="1">
    <location>
        <begin position="280"/>
        <end position="299"/>
    </location>
</feature>
<feature type="transmembrane region" description="Helical" evidence="1">
    <location>
        <begin position="50"/>
        <end position="71"/>
    </location>
</feature>
<keyword evidence="1" id="KW-1133">Transmembrane helix</keyword>
<feature type="transmembrane region" description="Helical" evidence="1">
    <location>
        <begin position="165"/>
        <end position="183"/>
    </location>
</feature>
<keyword evidence="1" id="KW-0812">Transmembrane</keyword>
<organism evidence="2 3">
    <name type="scientific">Suillus luteus UH-Slu-Lm8-n1</name>
    <dbReference type="NCBI Taxonomy" id="930992"/>
    <lineage>
        <taxon>Eukaryota</taxon>
        <taxon>Fungi</taxon>
        <taxon>Dikarya</taxon>
        <taxon>Basidiomycota</taxon>
        <taxon>Agaricomycotina</taxon>
        <taxon>Agaricomycetes</taxon>
        <taxon>Agaricomycetidae</taxon>
        <taxon>Boletales</taxon>
        <taxon>Suillineae</taxon>
        <taxon>Suillaceae</taxon>
        <taxon>Suillus</taxon>
    </lineage>
</organism>
<proteinExistence type="predicted"/>
<reference evidence="2 3" key="1">
    <citation type="submission" date="2014-04" db="EMBL/GenBank/DDBJ databases">
        <authorList>
            <consortium name="DOE Joint Genome Institute"/>
            <person name="Kuo A."/>
            <person name="Ruytinx J."/>
            <person name="Rineau F."/>
            <person name="Colpaert J."/>
            <person name="Kohler A."/>
            <person name="Nagy L.G."/>
            <person name="Floudas D."/>
            <person name="Copeland A."/>
            <person name="Barry K.W."/>
            <person name="Cichocki N."/>
            <person name="Veneault-Fourrey C."/>
            <person name="LaButti K."/>
            <person name="Lindquist E.A."/>
            <person name="Lipzen A."/>
            <person name="Lundell T."/>
            <person name="Morin E."/>
            <person name="Murat C."/>
            <person name="Sun H."/>
            <person name="Tunlid A."/>
            <person name="Henrissat B."/>
            <person name="Grigoriev I.V."/>
            <person name="Hibbett D.S."/>
            <person name="Martin F."/>
            <person name="Nordberg H.P."/>
            <person name="Cantor M.N."/>
            <person name="Hua S.X."/>
        </authorList>
    </citation>
    <scope>NUCLEOTIDE SEQUENCE [LARGE SCALE GENOMIC DNA]</scope>
    <source>
        <strain evidence="2 3">UH-Slu-Lm8-n1</strain>
    </source>
</reference>
<accession>A0A0D0A4S0</accession>
<feature type="transmembrane region" description="Helical" evidence="1">
    <location>
        <begin position="20"/>
        <end position="38"/>
    </location>
</feature>